<reference evidence="2" key="1">
    <citation type="submission" date="2007-03" db="EMBL/GenBank/DDBJ databases">
        <title>Annotation of Culex pipiens quinquefasciatus.</title>
        <authorList>
            <consortium name="The Broad Institute Genome Sequencing Platform"/>
            <person name="Atkinson P.W."/>
            <person name="Hemingway J."/>
            <person name="Christensen B.M."/>
            <person name="Higgs S."/>
            <person name="Kodira C."/>
            <person name="Hannick L."/>
            <person name="Megy K."/>
            <person name="O'Leary S."/>
            <person name="Pearson M."/>
            <person name="Haas B.J."/>
            <person name="Mauceli E."/>
            <person name="Wortman J.R."/>
            <person name="Lee N.H."/>
            <person name="Guigo R."/>
            <person name="Stanke M."/>
            <person name="Alvarado L."/>
            <person name="Amedeo P."/>
            <person name="Antoine C.H."/>
            <person name="Arensburger P."/>
            <person name="Bidwell S.L."/>
            <person name="Crawford M."/>
            <person name="Camaro F."/>
            <person name="Devon K."/>
            <person name="Engels R."/>
            <person name="Hammond M."/>
            <person name="Howarth C."/>
            <person name="Koehrsen M."/>
            <person name="Lawson D."/>
            <person name="Montgomery P."/>
            <person name="Nene V."/>
            <person name="Nusbaum C."/>
            <person name="Puiu D."/>
            <person name="Romero-Severson J."/>
            <person name="Severson D.W."/>
            <person name="Shumway M."/>
            <person name="Sisk P."/>
            <person name="Stolte C."/>
            <person name="Zeng Q."/>
            <person name="Eisenstadt E."/>
            <person name="Fraser-Liggett C."/>
            <person name="Strausberg R."/>
            <person name="Galagan J."/>
            <person name="Birren B."/>
            <person name="Collins F.H."/>
        </authorList>
    </citation>
    <scope>NUCLEOTIDE SEQUENCE [LARGE SCALE GENOMIC DNA]</scope>
    <source>
        <strain evidence="2">JHB</strain>
    </source>
</reference>
<dbReference type="HOGENOM" id="CLU_718166_0_0_1"/>
<evidence type="ECO:0000313" key="4">
    <source>
        <dbReference type="Proteomes" id="UP000002320"/>
    </source>
</evidence>
<dbReference type="AlphaFoldDB" id="B0WNS1"/>
<dbReference type="EnsemblMetazoa" id="CPIJ008613-RA">
    <property type="protein sequence ID" value="CPIJ008613-PA"/>
    <property type="gene ID" value="CPIJ008613"/>
</dbReference>
<dbReference type="InParanoid" id="B0WNS1"/>
<reference evidence="3" key="2">
    <citation type="submission" date="2021-02" db="UniProtKB">
        <authorList>
            <consortium name="EnsemblMetazoa"/>
        </authorList>
    </citation>
    <scope>IDENTIFICATION</scope>
    <source>
        <strain evidence="3">JHB</strain>
    </source>
</reference>
<evidence type="ECO:0000256" key="1">
    <source>
        <dbReference type="SAM" id="MobiDB-lite"/>
    </source>
</evidence>
<feature type="compositionally biased region" description="Basic and acidic residues" evidence="1">
    <location>
        <begin position="64"/>
        <end position="73"/>
    </location>
</feature>
<organism>
    <name type="scientific">Culex quinquefasciatus</name>
    <name type="common">Southern house mosquito</name>
    <name type="synonym">Culex pungens</name>
    <dbReference type="NCBI Taxonomy" id="7176"/>
    <lineage>
        <taxon>Eukaryota</taxon>
        <taxon>Metazoa</taxon>
        <taxon>Ecdysozoa</taxon>
        <taxon>Arthropoda</taxon>
        <taxon>Hexapoda</taxon>
        <taxon>Insecta</taxon>
        <taxon>Pterygota</taxon>
        <taxon>Neoptera</taxon>
        <taxon>Endopterygota</taxon>
        <taxon>Diptera</taxon>
        <taxon>Nematocera</taxon>
        <taxon>Culicoidea</taxon>
        <taxon>Culicidae</taxon>
        <taxon>Culicinae</taxon>
        <taxon>Culicini</taxon>
        <taxon>Culex</taxon>
        <taxon>Culex</taxon>
    </lineage>
</organism>
<dbReference type="KEGG" id="cqu:CpipJ_CPIJ008613"/>
<protein>
    <submittedName>
        <fullName evidence="2 3">Nucleoporin</fullName>
    </submittedName>
</protein>
<evidence type="ECO:0000313" key="2">
    <source>
        <dbReference type="EMBL" id="EDS31912.1"/>
    </source>
</evidence>
<feature type="compositionally biased region" description="Basic and acidic residues" evidence="1">
    <location>
        <begin position="329"/>
        <end position="339"/>
    </location>
</feature>
<evidence type="ECO:0000313" key="3">
    <source>
        <dbReference type="EnsemblMetazoa" id="CPIJ008613-PA"/>
    </source>
</evidence>
<dbReference type="OrthoDB" id="10062131at2759"/>
<dbReference type="VEuPathDB" id="VectorBase:CQUJHB001566"/>
<dbReference type="Proteomes" id="UP000002320">
    <property type="component" value="Unassembled WGS sequence"/>
</dbReference>
<feature type="compositionally biased region" description="Low complexity" evidence="1">
    <location>
        <begin position="98"/>
        <end position="107"/>
    </location>
</feature>
<keyword evidence="4" id="KW-1185">Reference proteome</keyword>
<gene>
    <name evidence="3" type="primary">6041044</name>
    <name evidence="2" type="ORF">CpipJ_CPIJ008613</name>
</gene>
<dbReference type="STRING" id="7176.B0WNS1"/>
<dbReference type="eggNOG" id="KOG2724">
    <property type="taxonomic scope" value="Eukaryota"/>
</dbReference>
<sequence length="385" mass="41496">MQIGRKGVKKKLYEQQNKETSLVVAAVKQTFGNLIGQPGSGTENSTPRTPRADWRSTMVSAGNETRHVSRQLERGGSGGPICPDVGGRAEKTRHKNDVAGTDSAGSGGSSSVFGAFKGFAGVTSTPAVDPTEVQSIFASQWNRKIYEWDGGHNVRAGNHHLCHDRPEQEYAENAKALIVAVAAWISVKVKENPVCKLTPIFKDHEKYLDAIEKSSNKVDTKESTAAKPGFTFGIVAPATTTNTAAAPTPFSFGFGSTSSTPRTDFIFANVAKPTEDSKPFTPVKEMDSIFSKRFKLFVKADGNYSDRDIGTQKGGRKGTGLGAGRHQHRPDSAQHHSERGGPVQGMGKNNVIMVCVPTPETKPPSVLLLVKTDDLYETLNKNKPK</sequence>
<feature type="region of interest" description="Disordered" evidence="1">
    <location>
        <begin position="305"/>
        <end position="346"/>
    </location>
</feature>
<feature type="region of interest" description="Disordered" evidence="1">
    <location>
        <begin position="33"/>
        <end position="107"/>
    </location>
</feature>
<dbReference type="VEuPathDB" id="VectorBase:CPIJ008613"/>
<name>B0WNS1_CULQU</name>
<proteinExistence type="predicted"/>
<dbReference type="FunCoup" id="B0WNS1">
    <property type="interactions" value="1490"/>
</dbReference>
<dbReference type="EMBL" id="DS232014">
    <property type="protein sequence ID" value="EDS31912.1"/>
    <property type="molecule type" value="Genomic_DNA"/>
</dbReference>
<accession>B0WNS1</accession>